<accession>A0ABS9WIZ0</accession>
<reference evidence="1" key="1">
    <citation type="submission" date="2021-11" db="EMBL/GenBank/DDBJ databases">
        <title>A Novel Adlercreutzia Species, isolated from a Allomyrina dichotoma larva feces.</title>
        <authorList>
            <person name="Suh M.K."/>
        </authorList>
    </citation>
    <scope>NUCLEOTIDE SEQUENCE</scope>
    <source>
        <strain evidence="1">JBNU-10</strain>
    </source>
</reference>
<sequence length="133" mass="13719">MSSITDGFKDVFMAGIGAMALGAEKSKELVDQLIEKGELTVDQGQAISADLIDRATQTAGKTAVSVRDDLIAAHLATLSKDERDAFAAKVAEMAAAANEKDAAMNAQADEVEAVISDEVVADADAKAGVPPIE</sequence>
<organism evidence="1 2">
    <name type="scientific">Adlercreutzia faecimuris</name>
    <dbReference type="NCBI Taxonomy" id="2897341"/>
    <lineage>
        <taxon>Bacteria</taxon>
        <taxon>Bacillati</taxon>
        <taxon>Actinomycetota</taxon>
        <taxon>Coriobacteriia</taxon>
        <taxon>Eggerthellales</taxon>
        <taxon>Eggerthellaceae</taxon>
        <taxon>Adlercreutzia</taxon>
    </lineage>
</organism>
<proteinExistence type="predicted"/>
<name>A0ABS9WIZ0_9ACTN</name>
<keyword evidence="2" id="KW-1185">Reference proteome</keyword>
<dbReference type="RefSeq" id="WP_242166393.1">
    <property type="nucleotide sequence ID" value="NZ_JAJMLW010000004.1"/>
</dbReference>
<protein>
    <recommendedName>
        <fullName evidence="3">Polyhydroxyalkanoate synthesis regulator phasin</fullName>
    </recommendedName>
</protein>
<gene>
    <name evidence="1" type="ORF">LPT13_10850</name>
</gene>
<comment type="caution">
    <text evidence="1">The sequence shown here is derived from an EMBL/GenBank/DDBJ whole genome shotgun (WGS) entry which is preliminary data.</text>
</comment>
<evidence type="ECO:0000313" key="1">
    <source>
        <dbReference type="EMBL" id="MCI2242843.1"/>
    </source>
</evidence>
<dbReference type="Proteomes" id="UP001430755">
    <property type="component" value="Unassembled WGS sequence"/>
</dbReference>
<evidence type="ECO:0000313" key="2">
    <source>
        <dbReference type="Proteomes" id="UP001430755"/>
    </source>
</evidence>
<dbReference type="EMBL" id="JAJMLW010000004">
    <property type="protein sequence ID" value="MCI2242843.1"/>
    <property type="molecule type" value="Genomic_DNA"/>
</dbReference>
<evidence type="ECO:0008006" key="3">
    <source>
        <dbReference type="Google" id="ProtNLM"/>
    </source>
</evidence>